<gene>
    <name evidence="1" type="ORF">SAY87_022707</name>
</gene>
<comment type="caution">
    <text evidence="1">The sequence shown here is derived from an EMBL/GenBank/DDBJ whole genome shotgun (WGS) entry which is preliminary data.</text>
</comment>
<keyword evidence="2" id="KW-1185">Reference proteome</keyword>
<accession>A0AAN7K7K3</accession>
<name>A0AAN7K7K3_9MYRT</name>
<dbReference type="AlphaFoldDB" id="A0AAN7K7K3"/>
<evidence type="ECO:0000313" key="2">
    <source>
        <dbReference type="Proteomes" id="UP001345219"/>
    </source>
</evidence>
<sequence>MQIWASGKDGEYQRGPGEYPLMASCQGCHDAFKDPRGWRDRAVVRSSVNKNGANSCHHQQKAISRKEAIAQVTANSHAGSAADGPNGCVSAEPRKLIIDTDPGIGDCFHVSSALSSFVSRFKVILRQPNTVFTSGADIVVVRINITTQIKLTDEDIQKEDMLKFWVKCASPPRIAM</sequence>
<proteinExistence type="predicted"/>
<reference evidence="1 2" key="1">
    <citation type="journal article" date="2023" name="Hortic Res">
        <title>Pangenome of water caltrop reveals structural variations and asymmetric subgenome divergence after allopolyploidization.</title>
        <authorList>
            <person name="Zhang X."/>
            <person name="Chen Y."/>
            <person name="Wang L."/>
            <person name="Yuan Y."/>
            <person name="Fang M."/>
            <person name="Shi L."/>
            <person name="Lu R."/>
            <person name="Comes H.P."/>
            <person name="Ma Y."/>
            <person name="Chen Y."/>
            <person name="Huang G."/>
            <person name="Zhou Y."/>
            <person name="Zheng Z."/>
            <person name="Qiu Y."/>
        </authorList>
    </citation>
    <scope>NUCLEOTIDE SEQUENCE [LARGE SCALE GENOMIC DNA]</scope>
    <source>
        <tissue evidence="1">Roots</tissue>
    </source>
</reference>
<dbReference type="EMBL" id="JAXIOK010000011">
    <property type="protein sequence ID" value="KAK4759576.1"/>
    <property type="molecule type" value="Genomic_DNA"/>
</dbReference>
<organism evidence="1 2">
    <name type="scientific">Trapa incisa</name>
    <dbReference type="NCBI Taxonomy" id="236973"/>
    <lineage>
        <taxon>Eukaryota</taxon>
        <taxon>Viridiplantae</taxon>
        <taxon>Streptophyta</taxon>
        <taxon>Embryophyta</taxon>
        <taxon>Tracheophyta</taxon>
        <taxon>Spermatophyta</taxon>
        <taxon>Magnoliopsida</taxon>
        <taxon>eudicotyledons</taxon>
        <taxon>Gunneridae</taxon>
        <taxon>Pentapetalae</taxon>
        <taxon>rosids</taxon>
        <taxon>malvids</taxon>
        <taxon>Myrtales</taxon>
        <taxon>Lythraceae</taxon>
        <taxon>Trapa</taxon>
    </lineage>
</organism>
<evidence type="ECO:0000313" key="1">
    <source>
        <dbReference type="EMBL" id="KAK4759576.1"/>
    </source>
</evidence>
<dbReference type="Proteomes" id="UP001345219">
    <property type="component" value="Chromosome 17"/>
</dbReference>
<protein>
    <submittedName>
        <fullName evidence="1">Uncharacterized protein</fullName>
    </submittedName>
</protein>